<dbReference type="AlphaFoldDB" id="A0A8K0TC05"/>
<reference evidence="2" key="1">
    <citation type="journal article" date="2021" name="Nat. Commun.">
        <title>Genetic determinants of endophytism in the Arabidopsis root mycobiome.</title>
        <authorList>
            <person name="Mesny F."/>
            <person name="Miyauchi S."/>
            <person name="Thiergart T."/>
            <person name="Pickel B."/>
            <person name="Atanasova L."/>
            <person name="Karlsson M."/>
            <person name="Huettel B."/>
            <person name="Barry K.W."/>
            <person name="Haridas S."/>
            <person name="Chen C."/>
            <person name="Bauer D."/>
            <person name="Andreopoulos W."/>
            <person name="Pangilinan J."/>
            <person name="LaButti K."/>
            <person name="Riley R."/>
            <person name="Lipzen A."/>
            <person name="Clum A."/>
            <person name="Drula E."/>
            <person name="Henrissat B."/>
            <person name="Kohler A."/>
            <person name="Grigoriev I.V."/>
            <person name="Martin F.M."/>
            <person name="Hacquard S."/>
        </authorList>
    </citation>
    <scope>NUCLEOTIDE SEQUENCE</scope>
    <source>
        <strain evidence="2">MPI-CAGE-AT-0016</strain>
    </source>
</reference>
<name>A0A8K0TC05_9PEZI</name>
<sequence length="82" mass="9018">MRFLTVITAILVAMYAEAVAAQCRGNPSQMWHCFRSDNSNSGYTRSCCSGGGFMENGYCCTNNWRGFQSCCHAHSGYWAANG</sequence>
<accession>A0A8K0TC05</accession>
<feature type="chain" id="PRO_5035441354" evidence="1">
    <location>
        <begin position="21"/>
        <end position="82"/>
    </location>
</feature>
<keyword evidence="1" id="KW-0732">Signal</keyword>
<evidence type="ECO:0000313" key="2">
    <source>
        <dbReference type="EMBL" id="KAH7357827.1"/>
    </source>
</evidence>
<protein>
    <submittedName>
        <fullName evidence="2">Uncharacterized protein</fullName>
    </submittedName>
</protein>
<gene>
    <name evidence="2" type="ORF">B0T11DRAFT_329707</name>
</gene>
<evidence type="ECO:0000313" key="3">
    <source>
        <dbReference type="Proteomes" id="UP000813385"/>
    </source>
</evidence>
<feature type="signal peptide" evidence="1">
    <location>
        <begin position="1"/>
        <end position="20"/>
    </location>
</feature>
<dbReference type="OrthoDB" id="4801181at2759"/>
<dbReference type="Proteomes" id="UP000813385">
    <property type="component" value="Unassembled WGS sequence"/>
</dbReference>
<dbReference type="EMBL" id="JAGPXD010000004">
    <property type="protein sequence ID" value="KAH7357827.1"/>
    <property type="molecule type" value="Genomic_DNA"/>
</dbReference>
<keyword evidence="3" id="KW-1185">Reference proteome</keyword>
<organism evidence="2 3">
    <name type="scientific">Plectosphaerella cucumerina</name>
    <dbReference type="NCBI Taxonomy" id="40658"/>
    <lineage>
        <taxon>Eukaryota</taxon>
        <taxon>Fungi</taxon>
        <taxon>Dikarya</taxon>
        <taxon>Ascomycota</taxon>
        <taxon>Pezizomycotina</taxon>
        <taxon>Sordariomycetes</taxon>
        <taxon>Hypocreomycetidae</taxon>
        <taxon>Glomerellales</taxon>
        <taxon>Plectosphaerellaceae</taxon>
        <taxon>Plectosphaerella</taxon>
    </lineage>
</organism>
<evidence type="ECO:0000256" key="1">
    <source>
        <dbReference type="SAM" id="SignalP"/>
    </source>
</evidence>
<proteinExistence type="predicted"/>
<comment type="caution">
    <text evidence="2">The sequence shown here is derived from an EMBL/GenBank/DDBJ whole genome shotgun (WGS) entry which is preliminary data.</text>
</comment>